<gene>
    <name evidence="4" type="ORF">FYC77_02795</name>
</gene>
<dbReference type="InterPro" id="IPR055170">
    <property type="entry name" value="GFO_IDH_MocA-like_dom"/>
</dbReference>
<name>A0A5D5AWU2_9EURY</name>
<dbReference type="InterPro" id="IPR000683">
    <property type="entry name" value="Gfo/Idh/MocA-like_OxRdtase_N"/>
</dbReference>
<dbReference type="GO" id="GO:0000166">
    <property type="term" value="F:nucleotide binding"/>
    <property type="evidence" value="ECO:0007669"/>
    <property type="project" value="InterPro"/>
</dbReference>
<dbReference type="EMBL" id="VTAW01000002">
    <property type="protein sequence ID" value="TYT63521.1"/>
    <property type="molecule type" value="Genomic_DNA"/>
</dbReference>
<evidence type="ECO:0000259" key="3">
    <source>
        <dbReference type="Pfam" id="PF22725"/>
    </source>
</evidence>
<dbReference type="InterPro" id="IPR036291">
    <property type="entry name" value="NAD(P)-bd_dom_sf"/>
</dbReference>
<reference evidence="4 5" key="1">
    <citation type="submission" date="2019-08" db="EMBL/GenBank/DDBJ databases">
        <title>Archaea genome.</title>
        <authorList>
            <person name="Kajale S."/>
            <person name="Shouche Y."/>
            <person name="Deshpande N."/>
            <person name="Sharma A."/>
        </authorList>
    </citation>
    <scope>NUCLEOTIDE SEQUENCE [LARGE SCALE GENOMIC DNA]</scope>
    <source>
        <strain evidence="4 5">ESP3B_9</strain>
    </source>
</reference>
<sequence>MNTALLSRLTESDSLAVGVLGAGNIGTVHLKSALVMPGVDVRAVADARSENRARAKRAGVSRTYDDYATLLESEDLDAAVVALPPFLHADAVEQAAAAGIDVFVEKPLARSSAEADRMLEAATDAGIAVGVDHTLRYQPDVVGVKEAYEDGRVGHVPYASITRLNDGALGRPPATDSPPEWPLDADAAGGGSLLELGIHCFDVLEWLFGDLEVESAAIGETLELPVEDAATVLLRAPETETTITLHCGSYQWEQLPEVNTRLRLEGVTGTIANEEYLPENFYASAAKSAIGNVAGRVTGDDPDVFGPTFYLRAHYDALAAFFDAIRNDERPPVDGRDGKRTLELAEAAYECAKPTGSNDLEATEVTL</sequence>
<evidence type="ECO:0000313" key="5">
    <source>
        <dbReference type="Proteomes" id="UP000324104"/>
    </source>
</evidence>
<dbReference type="PANTHER" id="PTHR43818:SF11">
    <property type="entry name" value="BCDNA.GH03377"/>
    <property type="match status" value="1"/>
</dbReference>
<evidence type="ECO:0000313" key="4">
    <source>
        <dbReference type="EMBL" id="TYT63521.1"/>
    </source>
</evidence>
<protein>
    <submittedName>
        <fullName evidence="4">Gfo/Idh/MocA family oxidoreductase</fullName>
    </submittedName>
</protein>
<evidence type="ECO:0000256" key="1">
    <source>
        <dbReference type="ARBA" id="ARBA00023002"/>
    </source>
</evidence>
<dbReference type="GO" id="GO:0016491">
    <property type="term" value="F:oxidoreductase activity"/>
    <property type="evidence" value="ECO:0007669"/>
    <property type="project" value="UniProtKB-KW"/>
</dbReference>
<feature type="domain" description="GFO/IDH/MocA-like oxidoreductase" evidence="3">
    <location>
        <begin position="144"/>
        <end position="271"/>
    </location>
</feature>
<dbReference type="RefSeq" id="WP_149079988.1">
    <property type="nucleotide sequence ID" value="NZ_VTAW01000002.1"/>
</dbReference>
<dbReference type="Pfam" id="PF01408">
    <property type="entry name" value="GFO_IDH_MocA"/>
    <property type="match status" value="1"/>
</dbReference>
<dbReference type="InterPro" id="IPR050463">
    <property type="entry name" value="Gfo/Idh/MocA_oxidrdct_glycsds"/>
</dbReference>
<dbReference type="SUPFAM" id="SSF55347">
    <property type="entry name" value="Glyceraldehyde-3-phosphate dehydrogenase-like, C-terminal domain"/>
    <property type="match status" value="1"/>
</dbReference>
<dbReference type="SUPFAM" id="SSF51735">
    <property type="entry name" value="NAD(P)-binding Rossmann-fold domains"/>
    <property type="match status" value="1"/>
</dbReference>
<dbReference type="Pfam" id="PF22725">
    <property type="entry name" value="GFO_IDH_MocA_C3"/>
    <property type="match status" value="1"/>
</dbReference>
<accession>A0A5D5AWU2</accession>
<dbReference type="Proteomes" id="UP000324104">
    <property type="component" value="Unassembled WGS sequence"/>
</dbReference>
<keyword evidence="1" id="KW-0560">Oxidoreductase</keyword>
<evidence type="ECO:0000259" key="2">
    <source>
        <dbReference type="Pfam" id="PF01408"/>
    </source>
</evidence>
<comment type="caution">
    <text evidence="4">The sequence shown here is derived from an EMBL/GenBank/DDBJ whole genome shotgun (WGS) entry which is preliminary data.</text>
</comment>
<dbReference type="AlphaFoldDB" id="A0A5D5AWU2"/>
<feature type="domain" description="Gfo/Idh/MocA-like oxidoreductase N-terminal" evidence="2">
    <location>
        <begin position="16"/>
        <end position="133"/>
    </location>
</feature>
<dbReference type="Gene3D" id="3.30.360.10">
    <property type="entry name" value="Dihydrodipicolinate Reductase, domain 2"/>
    <property type="match status" value="1"/>
</dbReference>
<proteinExistence type="predicted"/>
<dbReference type="PANTHER" id="PTHR43818">
    <property type="entry name" value="BCDNA.GH03377"/>
    <property type="match status" value="1"/>
</dbReference>
<dbReference type="Gene3D" id="3.40.50.720">
    <property type="entry name" value="NAD(P)-binding Rossmann-like Domain"/>
    <property type="match status" value="1"/>
</dbReference>
<organism evidence="4 5">
    <name type="scientific">Natrialba swarupiae</name>
    <dbReference type="NCBI Taxonomy" id="2448032"/>
    <lineage>
        <taxon>Archaea</taxon>
        <taxon>Methanobacteriati</taxon>
        <taxon>Methanobacteriota</taxon>
        <taxon>Stenosarchaea group</taxon>
        <taxon>Halobacteria</taxon>
        <taxon>Halobacteriales</taxon>
        <taxon>Natrialbaceae</taxon>
        <taxon>Natrialba</taxon>
    </lineage>
</organism>
<keyword evidence="5" id="KW-1185">Reference proteome</keyword>